<dbReference type="Pfam" id="PF11779">
    <property type="entry name" value="SPT_ssu-like"/>
    <property type="match status" value="1"/>
</dbReference>
<keyword evidence="3" id="KW-0256">Endoplasmic reticulum</keyword>
<accession>A0AAD7M878</accession>
<dbReference type="InterPro" id="IPR024512">
    <property type="entry name" value="Ser_palmitoyltrfase_ssu-like"/>
</dbReference>
<evidence type="ECO:0000256" key="7">
    <source>
        <dbReference type="SAM" id="Phobius"/>
    </source>
</evidence>
<keyword evidence="2 7" id="KW-0812">Transmembrane</keyword>
<proteinExistence type="predicted"/>
<dbReference type="EMBL" id="JARKIE010000008">
    <property type="protein sequence ID" value="KAJ7705375.1"/>
    <property type="molecule type" value="Genomic_DNA"/>
</dbReference>
<reference evidence="8" key="1">
    <citation type="submission" date="2023-03" db="EMBL/GenBank/DDBJ databases">
        <title>Massive genome expansion in bonnet fungi (Mycena s.s.) driven by repeated elements and novel gene families across ecological guilds.</title>
        <authorList>
            <consortium name="Lawrence Berkeley National Laboratory"/>
            <person name="Harder C.B."/>
            <person name="Miyauchi S."/>
            <person name="Viragh M."/>
            <person name="Kuo A."/>
            <person name="Thoen E."/>
            <person name="Andreopoulos B."/>
            <person name="Lu D."/>
            <person name="Skrede I."/>
            <person name="Drula E."/>
            <person name="Henrissat B."/>
            <person name="Morin E."/>
            <person name="Kohler A."/>
            <person name="Barry K."/>
            <person name="LaButti K."/>
            <person name="Morin E."/>
            <person name="Salamov A."/>
            <person name="Lipzen A."/>
            <person name="Mereny Z."/>
            <person name="Hegedus B."/>
            <person name="Baldrian P."/>
            <person name="Stursova M."/>
            <person name="Weitz H."/>
            <person name="Taylor A."/>
            <person name="Grigoriev I.V."/>
            <person name="Nagy L.G."/>
            <person name="Martin F."/>
            <person name="Kauserud H."/>
        </authorList>
    </citation>
    <scope>NUCLEOTIDE SEQUENCE</scope>
    <source>
        <strain evidence="8">CBHHK067</strain>
    </source>
</reference>
<feature type="transmembrane region" description="Helical" evidence="7">
    <location>
        <begin position="54"/>
        <end position="75"/>
    </location>
</feature>
<evidence type="ECO:0000313" key="9">
    <source>
        <dbReference type="Proteomes" id="UP001221757"/>
    </source>
</evidence>
<keyword evidence="4 7" id="KW-1133">Transmembrane helix</keyword>
<evidence type="ECO:0000256" key="4">
    <source>
        <dbReference type="ARBA" id="ARBA00022989"/>
    </source>
</evidence>
<dbReference type="GO" id="GO:0005789">
    <property type="term" value="C:endoplasmic reticulum membrane"/>
    <property type="evidence" value="ECO:0007669"/>
    <property type="project" value="UniProtKB-SubCell"/>
</dbReference>
<keyword evidence="9" id="KW-1185">Reference proteome</keyword>
<sequence>MPVSLTPPAHLPPPKPDHSHTRKPTSALGVFLWRYRMWFEATFVLSMLEPWEKILLITIFAVLFFLVCSGIIMYLPTHLGVMQNRAVYYLWGQEGGERLLWQWLGLTTGLHKEL</sequence>
<dbReference type="AlphaFoldDB" id="A0AAD7M878"/>
<protein>
    <submittedName>
        <fullName evidence="8">Uncharacterized protein</fullName>
    </submittedName>
</protein>
<evidence type="ECO:0000256" key="1">
    <source>
        <dbReference type="ARBA" id="ARBA00004477"/>
    </source>
</evidence>
<gene>
    <name evidence="8" type="ORF">B0H17DRAFT_666467</name>
</gene>
<evidence type="ECO:0000256" key="3">
    <source>
        <dbReference type="ARBA" id="ARBA00022824"/>
    </source>
</evidence>
<organism evidence="8 9">
    <name type="scientific">Mycena rosella</name>
    <name type="common">Pink bonnet</name>
    <name type="synonym">Agaricus rosellus</name>
    <dbReference type="NCBI Taxonomy" id="1033263"/>
    <lineage>
        <taxon>Eukaryota</taxon>
        <taxon>Fungi</taxon>
        <taxon>Dikarya</taxon>
        <taxon>Basidiomycota</taxon>
        <taxon>Agaricomycotina</taxon>
        <taxon>Agaricomycetes</taxon>
        <taxon>Agaricomycetidae</taxon>
        <taxon>Agaricales</taxon>
        <taxon>Marasmiineae</taxon>
        <taxon>Mycenaceae</taxon>
        <taxon>Mycena</taxon>
    </lineage>
</organism>
<evidence type="ECO:0000256" key="6">
    <source>
        <dbReference type="SAM" id="MobiDB-lite"/>
    </source>
</evidence>
<comment type="caution">
    <text evidence="8">The sequence shown here is derived from an EMBL/GenBank/DDBJ whole genome shotgun (WGS) entry which is preliminary data.</text>
</comment>
<name>A0AAD7M878_MYCRO</name>
<feature type="region of interest" description="Disordered" evidence="6">
    <location>
        <begin position="1"/>
        <end position="23"/>
    </location>
</feature>
<evidence type="ECO:0000313" key="8">
    <source>
        <dbReference type="EMBL" id="KAJ7705375.1"/>
    </source>
</evidence>
<comment type="subcellular location">
    <subcellularLocation>
        <location evidence="1">Endoplasmic reticulum membrane</location>
        <topology evidence="1">Multi-pass membrane protein</topology>
    </subcellularLocation>
</comment>
<evidence type="ECO:0000256" key="5">
    <source>
        <dbReference type="ARBA" id="ARBA00023136"/>
    </source>
</evidence>
<evidence type="ECO:0000256" key="2">
    <source>
        <dbReference type="ARBA" id="ARBA00022692"/>
    </source>
</evidence>
<dbReference type="Proteomes" id="UP001221757">
    <property type="component" value="Unassembled WGS sequence"/>
</dbReference>
<keyword evidence="5 7" id="KW-0472">Membrane</keyword>